<dbReference type="EMBL" id="KE291392">
    <property type="protein sequence ID" value="EPQ20705.1"/>
    <property type="molecule type" value="Genomic_DNA"/>
</dbReference>
<sequence>MNSKHLCSLFGGNARLYVIILQEALVQGVTKRKLLSSSPIERKGSTDMSNLLHRPLSALWLRPVHRDTLTLIREDAPGSRHAKKLNRNKKAFTAGGD</sequence>
<name>S7NS19_MYOBR</name>
<dbReference type="AlphaFoldDB" id="S7NS19"/>
<feature type="compositionally biased region" description="Basic residues" evidence="1">
    <location>
        <begin position="80"/>
        <end position="90"/>
    </location>
</feature>
<gene>
    <name evidence="3" type="ORF">D623_10000435</name>
    <name evidence="2" type="ORF">D623_10012473</name>
</gene>
<proteinExistence type="predicted"/>
<evidence type="ECO:0000313" key="2">
    <source>
        <dbReference type="EMBL" id="EPQ19565.1"/>
    </source>
</evidence>
<protein>
    <submittedName>
        <fullName evidence="2">Uncharacterized protein</fullName>
    </submittedName>
</protein>
<evidence type="ECO:0000313" key="4">
    <source>
        <dbReference type="Proteomes" id="UP000052978"/>
    </source>
</evidence>
<reference evidence="2 4" key="1">
    <citation type="journal article" date="2013" name="Nat. Commun.">
        <title>Genome analysis reveals insights into physiology and longevity of the Brandt's bat Myotis brandtii.</title>
        <authorList>
            <person name="Seim I."/>
            <person name="Fang X."/>
            <person name="Xiong Z."/>
            <person name="Lobanov A.V."/>
            <person name="Huang Z."/>
            <person name="Ma S."/>
            <person name="Feng Y."/>
            <person name="Turanov A.A."/>
            <person name="Zhu Y."/>
            <person name="Lenz T.L."/>
            <person name="Gerashchenko M.V."/>
            <person name="Fan D."/>
            <person name="Hee Yim S."/>
            <person name="Yao X."/>
            <person name="Jordan D."/>
            <person name="Xiong Y."/>
            <person name="Ma Y."/>
            <person name="Lyapunov A.N."/>
            <person name="Chen G."/>
            <person name="Kulakova O.I."/>
            <person name="Sun Y."/>
            <person name="Lee S.G."/>
            <person name="Bronson R.T."/>
            <person name="Moskalev A.A."/>
            <person name="Sunyaev S.R."/>
            <person name="Zhang G."/>
            <person name="Krogh A."/>
            <person name="Wang J."/>
            <person name="Gladyshev V.N."/>
        </authorList>
    </citation>
    <scope>NUCLEOTIDE SEQUENCE [LARGE SCALE GENOMIC DNA]</scope>
</reference>
<dbReference type="EMBL" id="KE164703">
    <property type="protein sequence ID" value="EPQ19565.1"/>
    <property type="molecule type" value="Genomic_DNA"/>
</dbReference>
<organism evidence="2 4">
    <name type="scientific">Myotis brandtii</name>
    <name type="common">Brandt's bat</name>
    <dbReference type="NCBI Taxonomy" id="109478"/>
    <lineage>
        <taxon>Eukaryota</taxon>
        <taxon>Metazoa</taxon>
        <taxon>Chordata</taxon>
        <taxon>Craniata</taxon>
        <taxon>Vertebrata</taxon>
        <taxon>Euteleostomi</taxon>
        <taxon>Mammalia</taxon>
        <taxon>Eutheria</taxon>
        <taxon>Laurasiatheria</taxon>
        <taxon>Chiroptera</taxon>
        <taxon>Yangochiroptera</taxon>
        <taxon>Vespertilionidae</taxon>
        <taxon>Myotis</taxon>
    </lineage>
</organism>
<evidence type="ECO:0000313" key="3">
    <source>
        <dbReference type="EMBL" id="EPQ20705.1"/>
    </source>
</evidence>
<dbReference type="Proteomes" id="UP000052978">
    <property type="component" value="Unassembled WGS sequence"/>
</dbReference>
<evidence type="ECO:0000256" key="1">
    <source>
        <dbReference type="SAM" id="MobiDB-lite"/>
    </source>
</evidence>
<feature type="region of interest" description="Disordered" evidence="1">
    <location>
        <begin position="78"/>
        <end position="97"/>
    </location>
</feature>
<keyword evidence="4" id="KW-1185">Reference proteome</keyword>
<accession>S7NS19</accession>